<feature type="chain" id="PRO_5045878885" evidence="9">
    <location>
        <begin position="19"/>
        <end position="814"/>
    </location>
</feature>
<keyword evidence="4 8" id="KW-0812">Transmembrane</keyword>
<keyword evidence="7 8" id="KW-0998">Cell outer membrane</keyword>
<evidence type="ECO:0000313" key="12">
    <source>
        <dbReference type="EMBL" id="MCW9713809.1"/>
    </source>
</evidence>
<comment type="caution">
    <text evidence="12">The sequence shown here is derived from an EMBL/GenBank/DDBJ whole genome shotgun (WGS) entry which is preliminary data.</text>
</comment>
<comment type="similarity">
    <text evidence="8">Belongs to the TonB-dependent receptor family.</text>
</comment>
<dbReference type="PANTHER" id="PTHR30069:SF29">
    <property type="entry name" value="HEMOGLOBIN AND HEMOGLOBIN-HAPTOGLOBIN-BINDING PROTEIN 1-RELATED"/>
    <property type="match status" value="1"/>
</dbReference>
<keyword evidence="3 8" id="KW-1134">Transmembrane beta strand</keyword>
<comment type="subcellular location">
    <subcellularLocation>
        <location evidence="1 8">Cell outer membrane</location>
        <topology evidence="1 8">Multi-pass membrane protein</topology>
    </subcellularLocation>
</comment>
<dbReference type="Proteomes" id="UP001207337">
    <property type="component" value="Unassembled WGS sequence"/>
</dbReference>
<keyword evidence="13" id="KW-1185">Reference proteome</keyword>
<feature type="signal peptide" evidence="9">
    <location>
        <begin position="1"/>
        <end position="18"/>
    </location>
</feature>
<dbReference type="InterPro" id="IPR041700">
    <property type="entry name" value="OMP_b-brl_3"/>
</dbReference>
<evidence type="ECO:0000256" key="1">
    <source>
        <dbReference type="ARBA" id="ARBA00004571"/>
    </source>
</evidence>
<dbReference type="PANTHER" id="PTHR30069">
    <property type="entry name" value="TONB-DEPENDENT OUTER MEMBRANE RECEPTOR"/>
    <property type="match status" value="1"/>
</dbReference>
<dbReference type="EMBL" id="JAJNDC010000003">
    <property type="protein sequence ID" value="MCW9713809.1"/>
    <property type="molecule type" value="Genomic_DNA"/>
</dbReference>
<accession>A0ABT3Q121</accession>
<dbReference type="Pfam" id="PF13620">
    <property type="entry name" value="CarboxypepD_reg"/>
    <property type="match status" value="1"/>
</dbReference>
<evidence type="ECO:0000256" key="9">
    <source>
        <dbReference type="SAM" id="SignalP"/>
    </source>
</evidence>
<evidence type="ECO:0000256" key="8">
    <source>
        <dbReference type="PROSITE-ProRule" id="PRU01360"/>
    </source>
</evidence>
<protein>
    <submittedName>
        <fullName evidence="12">TonB-dependent receptor family protein</fullName>
    </submittedName>
</protein>
<dbReference type="Gene3D" id="2.40.170.20">
    <property type="entry name" value="TonB-dependent receptor, beta-barrel domain"/>
    <property type="match status" value="1"/>
</dbReference>
<dbReference type="SUPFAM" id="SSF56935">
    <property type="entry name" value="Porins"/>
    <property type="match status" value="1"/>
</dbReference>
<feature type="domain" description="TonB-dependent receptor plug" evidence="10">
    <location>
        <begin position="147"/>
        <end position="222"/>
    </location>
</feature>
<evidence type="ECO:0000256" key="3">
    <source>
        <dbReference type="ARBA" id="ARBA00022452"/>
    </source>
</evidence>
<sequence length="814" mass="90773">MKKLISLFVFTFLITSLAIGQSDEGIITGEVYDQQEDPVPSASVSVYDSTETNVVTGTPTDSTGAFSVDVDPGTYILKITFLSLSPHTQRVEINAGETEDIGSVTLTSTSQKMDEVVVRGESSQMEMSFDRRVFNVGRDITSLGGSAVNVLDNVPSIATDIEGNISLRGNESVRILINGKPSSMVGSGNVDALRSIPATMIKSVEIITNPSSKYAAEGSGGIINIILTDNRELGLNGSANVGTGYPEEYEGSINLNYRTPNVNWFADIGGDYRSEPESGNSFQRFSGPDTTYMYRERTDASESEIDGDFRFGADFYLSDNEILTASSYISLEEETNNEDIFYTDLEYSQGARDGNVLGRINRDTEEEANESNFDFNLDYENEIDGNDDHKLVADASFDISRENAQTNIEEITQEGSGDLLEQRSKDTEEEMDFRFNAEYERPLGEEGKLEAGLRSDTEWMDTGYNAETLVDGTWETEPAYTQNFLYRENVNAAFLILGGEFGDFSGQVGLRAENTNIRTEIKETGDVNNQNYIGLFPSAFLNYSFNDQQSVQLSYSRRLQRPWSRSLLPGIDFDDNRSQFTGNPSLTPEYSNSYEAGYLHYWESGSLLTSFYYRYRTDVIEDITEQRDGVQFRFPINFANEEAWGVEFSADQEIADRLTLTGNANLFQSNTNGSYREGTAEEIILSSESGNFQARMRLRWEIVDGLNYQASMRYRGPSNTPQGTRNGMTMMDSGISYDILEEKAKITFNVRDVFNAQNFNNTVTTDGNPNTDFYSQREFSWSTRTFSLNFQYFFGNTESRRGGGGGPGGPGGRD</sequence>
<dbReference type="PROSITE" id="PS52016">
    <property type="entry name" value="TONB_DEPENDENT_REC_3"/>
    <property type="match status" value="1"/>
</dbReference>
<evidence type="ECO:0000256" key="4">
    <source>
        <dbReference type="ARBA" id="ARBA00022692"/>
    </source>
</evidence>
<keyword evidence="5 9" id="KW-0732">Signal</keyword>
<proteinExistence type="inferred from homology"/>
<name>A0ABT3Q121_9BACT</name>
<evidence type="ECO:0000256" key="5">
    <source>
        <dbReference type="ARBA" id="ARBA00022729"/>
    </source>
</evidence>
<feature type="domain" description="Outer membrane protein beta-barrel" evidence="11">
    <location>
        <begin position="386"/>
        <end position="792"/>
    </location>
</feature>
<dbReference type="RefSeq" id="WP_265790767.1">
    <property type="nucleotide sequence ID" value="NZ_BAABRS010000003.1"/>
</dbReference>
<dbReference type="Gene3D" id="2.60.40.1120">
    <property type="entry name" value="Carboxypeptidase-like, regulatory domain"/>
    <property type="match status" value="1"/>
</dbReference>
<dbReference type="InterPro" id="IPR039426">
    <property type="entry name" value="TonB-dep_rcpt-like"/>
</dbReference>
<evidence type="ECO:0000259" key="10">
    <source>
        <dbReference type="Pfam" id="PF07715"/>
    </source>
</evidence>
<evidence type="ECO:0000259" key="11">
    <source>
        <dbReference type="Pfam" id="PF14905"/>
    </source>
</evidence>
<dbReference type="InterPro" id="IPR012910">
    <property type="entry name" value="Plug_dom"/>
</dbReference>
<dbReference type="InterPro" id="IPR036942">
    <property type="entry name" value="Beta-barrel_TonB_sf"/>
</dbReference>
<dbReference type="Pfam" id="PF07715">
    <property type="entry name" value="Plug"/>
    <property type="match status" value="1"/>
</dbReference>
<dbReference type="InterPro" id="IPR008969">
    <property type="entry name" value="CarboxyPept-like_regulatory"/>
</dbReference>
<reference evidence="12 13" key="1">
    <citation type="submission" date="2021-11" db="EMBL/GenBank/DDBJ databases">
        <title>Aliifidinibius sp. nov., a new bacterium isolated from saline soil.</title>
        <authorList>
            <person name="Galisteo C."/>
            <person name="De La Haba R."/>
            <person name="Sanchez-Porro C."/>
            <person name="Ventosa A."/>
        </authorList>
    </citation>
    <scope>NUCLEOTIDE SEQUENCE [LARGE SCALE GENOMIC DNA]</scope>
    <source>
        <strain evidence="12 13">KACC 190600</strain>
    </source>
</reference>
<keyword evidence="6 8" id="KW-0472">Membrane</keyword>
<gene>
    <name evidence="12" type="ORF">LQ318_12930</name>
</gene>
<keyword evidence="2 8" id="KW-0813">Transport</keyword>
<evidence type="ECO:0000256" key="6">
    <source>
        <dbReference type="ARBA" id="ARBA00023136"/>
    </source>
</evidence>
<organism evidence="12 13">
    <name type="scientific">Fodinibius salicampi</name>
    <dbReference type="NCBI Taxonomy" id="1920655"/>
    <lineage>
        <taxon>Bacteria</taxon>
        <taxon>Pseudomonadati</taxon>
        <taxon>Balneolota</taxon>
        <taxon>Balneolia</taxon>
        <taxon>Balneolales</taxon>
        <taxon>Balneolaceae</taxon>
        <taxon>Fodinibius</taxon>
    </lineage>
</organism>
<dbReference type="SUPFAM" id="SSF49464">
    <property type="entry name" value="Carboxypeptidase regulatory domain-like"/>
    <property type="match status" value="1"/>
</dbReference>
<dbReference type="Pfam" id="PF14905">
    <property type="entry name" value="OMP_b-brl_3"/>
    <property type="match status" value="1"/>
</dbReference>
<evidence type="ECO:0000256" key="2">
    <source>
        <dbReference type="ARBA" id="ARBA00022448"/>
    </source>
</evidence>
<evidence type="ECO:0000256" key="7">
    <source>
        <dbReference type="ARBA" id="ARBA00023237"/>
    </source>
</evidence>
<keyword evidence="12" id="KW-0675">Receptor</keyword>
<evidence type="ECO:0000313" key="13">
    <source>
        <dbReference type="Proteomes" id="UP001207337"/>
    </source>
</evidence>
<dbReference type="InterPro" id="IPR037066">
    <property type="entry name" value="Plug_dom_sf"/>
</dbReference>
<dbReference type="Gene3D" id="2.170.130.10">
    <property type="entry name" value="TonB-dependent receptor, plug domain"/>
    <property type="match status" value="1"/>
</dbReference>